<gene>
    <name evidence="1" type="ORF">C8D98_0626</name>
</gene>
<sequence length="235" mass="26152">MKKLFPIMLVFLVLSGCVAKDVGKSVLKSNPVTEPLIELMKPSSGLLMFAIVLETNTNVSSLLYDKTREKAEDYASIATEKLQHGRFIYVVPPRITHSDGTYEFNDTLKRQIKNFLAAGDYGIPVDTIAQAEYIVVFNAKESFNRNYGTNASQVSLSVMNKLDEPVFAASLRMESKSDKNFWYYSEKTAMPVRTLTMKGLAYLMANSLPEAHGDKSKLREATDKILAKAGMAKEG</sequence>
<accession>A0A4R1KC48</accession>
<dbReference type="PROSITE" id="PS51257">
    <property type="entry name" value="PROKAR_LIPOPROTEIN"/>
    <property type="match status" value="1"/>
</dbReference>
<protein>
    <recommendedName>
        <fullName evidence="3">Lipoprotein</fullName>
    </recommendedName>
</protein>
<dbReference type="AlphaFoldDB" id="A0A4R1KC48"/>
<reference evidence="1 2" key="1">
    <citation type="submission" date="2019-03" db="EMBL/GenBank/DDBJ databases">
        <title>Genomic Encyclopedia of Type Strains, Phase IV (KMG-IV): sequencing the most valuable type-strain genomes for metagenomic binning, comparative biology and taxonomic classification.</title>
        <authorList>
            <person name="Goeker M."/>
        </authorList>
    </citation>
    <scope>NUCLEOTIDE SEQUENCE [LARGE SCALE GENOMIC DNA]</scope>
    <source>
        <strain evidence="1 2">DSM 24984</strain>
    </source>
</reference>
<dbReference type="EMBL" id="SMGG01000003">
    <property type="protein sequence ID" value="TCK62116.1"/>
    <property type="molecule type" value="Genomic_DNA"/>
</dbReference>
<comment type="caution">
    <text evidence="1">The sequence shown here is derived from an EMBL/GenBank/DDBJ whole genome shotgun (WGS) entry which is preliminary data.</text>
</comment>
<proteinExistence type="predicted"/>
<organism evidence="1 2">
    <name type="scientific">Seleniivibrio woodruffii</name>
    <dbReference type="NCBI Taxonomy" id="1078050"/>
    <lineage>
        <taxon>Bacteria</taxon>
        <taxon>Pseudomonadati</taxon>
        <taxon>Deferribacterota</taxon>
        <taxon>Deferribacteres</taxon>
        <taxon>Deferribacterales</taxon>
        <taxon>Geovibrionaceae</taxon>
        <taxon>Seleniivibrio</taxon>
    </lineage>
</organism>
<dbReference type="OrthoDB" id="9797639at2"/>
<dbReference type="RefSeq" id="WP_132871928.1">
    <property type="nucleotide sequence ID" value="NZ_SMGG01000003.1"/>
</dbReference>
<evidence type="ECO:0000313" key="2">
    <source>
        <dbReference type="Proteomes" id="UP000294614"/>
    </source>
</evidence>
<evidence type="ECO:0000313" key="1">
    <source>
        <dbReference type="EMBL" id="TCK62116.1"/>
    </source>
</evidence>
<evidence type="ECO:0008006" key="3">
    <source>
        <dbReference type="Google" id="ProtNLM"/>
    </source>
</evidence>
<keyword evidence="2" id="KW-1185">Reference proteome</keyword>
<dbReference type="Proteomes" id="UP000294614">
    <property type="component" value="Unassembled WGS sequence"/>
</dbReference>
<name>A0A4R1KC48_9BACT</name>